<keyword evidence="1" id="KW-0472">Membrane</keyword>
<feature type="non-terminal residue" evidence="2">
    <location>
        <position position="45"/>
    </location>
</feature>
<dbReference type="AlphaFoldDB" id="A0A382SK75"/>
<organism evidence="2">
    <name type="scientific">marine metagenome</name>
    <dbReference type="NCBI Taxonomy" id="408172"/>
    <lineage>
        <taxon>unclassified sequences</taxon>
        <taxon>metagenomes</taxon>
        <taxon>ecological metagenomes</taxon>
    </lineage>
</organism>
<name>A0A382SK75_9ZZZZ</name>
<feature type="non-terminal residue" evidence="2">
    <location>
        <position position="1"/>
    </location>
</feature>
<accession>A0A382SK75</accession>
<keyword evidence="1" id="KW-0812">Transmembrane</keyword>
<evidence type="ECO:0000256" key="1">
    <source>
        <dbReference type="SAM" id="Phobius"/>
    </source>
</evidence>
<proteinExistence type="predicted"/>
<sequence>MGSIKVKISAYIFYGLETISYFLGNAVIIGSSNNKIRKNKFIITI</sequence>
<gene>
    <name evidence="2" type="ORF">METZ01_LOCUS362452</name>
</gene>
<dbReference type="EMBL" id="UINC01129306">
    <property type="protein sequence ID" value="SVD09598.1"/>
    <property type="molecule type" value="Genomic_DNA"/>
</dbReference>
<keyword evidence="1" id="KW-1133">Transmembrane helix</keyword>
<reference evidence="2" key="1">
    <citation type="submission" date="2018-05" db="EMBL/GenBank/DDBJ databases">
        <authorList>
            <person name="Lanie J.A."/>
            <person name="Ng W.-L."/>
            <person name="Kazmierczak K.M."/>
            <person name="Andrzejewski T.M."/>
            <person name="Davidsen T.M."/>
            <person name="Wayne K.J."/>
            <person name="Tettelin H."/>
            <person name="Glass J.I."/>
            <person name="Rusch D."/>
            <person name="Podicherti R."/>
            <person name="Tsui H.-C.T."/>
            <person name="Winkler M.E."/>
        </authorList>
    </citation>
    <scope>NUCLEOTIDE SEQUENCE</scope>
</reference>
<protein>
    <submittedName>
        <fullName evidence="2">Uncharacterized protein</fullName>
    </submittedName>
</protein>
<feature type="transmembrane region" description="Helical" evidence="1">
    <location>
        <begin position="12"/>
        <end position="30"/>
    </location>
</feature>
<evidence type="ECO:0000313" key="2">
    <source>
        <dbReference type="EMBL" id="SVD09598.1"/>
    </source>
</evidence>